<gene>
    <name evidence="2" type="ORF">MEDL_47284</name>
</gene>
<dbReference type="EMBL" id="CAJPWZ010002261">
    <property type="protein sequence ID" value="CAG2234685.1"/>
    <property type="molecule type" value="Genomic_DNA"/>
</dbReference>
<comment type="caution">
    <text evidence="2">The sequence shown here is derived from an EMBL/GenBank/DDBJ whole genome shotgun (WGS) entry which is preliminary data.</text>
</comment>
<dbReference type="GO" id="GO:0047464">
    <property type="term" value="F:heparosan-N-sulfate-glucuronate 5-epimerase activity"/>
    <property type="evidence" value="ECO:0007669"/>
    <property type="project" value="UniProtKB-EC"/>
</dbReference>
<organism evidence="2 3">
    <name type="scientific">Mytilus edulis</name>
    <name type="common">Blue mussel</name>
    <dbReference type="NCBI Taxonomy" id="6550"/>
    <lineage>
        <taxon>Eukaryota</taxon>
        <taxon>Metazoa</taxon>
        <taxon>Spiralia</taxon>
        <taxon>Lophotrochozoa</taxon>
        <taxon>Mollusca</taxon>
        <taxon>Bivalvia</taxon>
        <taxon>Autobranchia</taxon>
        <taxon>Pteriomorphia</taxon>
        <taxon>Mytilida</taxon>
        <taxon>Mytiloidea</taxon>
        <taxon>Mytilidae</taxon>
        <taxon>Mytilinae</taxon>
        <taxon>Mytilus</taxon>
    </lineage>
</organism>
<dbReference type="EC" id="5.1.3.17" evidence="2"/>
<evidence type="ECO:0000313" key="2">
    <source>
        <dbReference type="EMBL" id="CAG2234685.1"/>
    </source>
</evidence>
<keyword evidence="3" id="KW-1185">Reference proteome</keyword>
<accession>A0A8S3TLV2</accession>
<reference evidence="2" key="1">
    <citation type="submission" date="2021-03" db="EMBL/GenBank/DDBJ databases">
        <authorList>
            <person name="Bekaert M."/>
        </authorList>
    </citation>
    <scope>NUCLEOTIDE SEQUENCE</scope>
</reference>
<protein>
    <submittedName>
        <fullName evidence="2">GLCE</fullName>
        <ecNumber evidence="2">5.1.3.17</ecNumber>
    </submittedName>
</protein>
<evidence type="ECO:0000256" key="1">
    <source>
        <dbReference type="SAM" id="MobiDB-lite"/>
    </source>
</evidence>
<keyword evidence="2" id="KW-0413">Isomerase</keyword>
<feature type="compositionally biased region" description="Basic and acidic residues" evidence="1">
    <location>
        <begin position="73"/>
        <end position="82"/>
    </location>
</feature>
<dbReference type="AlphaFoldDB" id="A0A8S3TLV2"/>
<sequence length="151" mass="17660">MKLHQLKTKRYVQIRPKHRYLQECLNIEFQSRNTEINGKLIFLYNQVGIDGTQSITDDVALVQEGSASTDETVQEKPPHEEIAQNTDTESEDDQLVQPRRFTKQRRAPIRFRSGNFDMTKICTDTTSIRLGKEGAMHYFTVRQRDFRRIAV</sequence>
<name>A0A8S3TLV2_MYTED</name>
<evidence type="ECO:0000313" key="3">
    <source>
        <dbReference type="Proteomes" id="UP000683360"/>
    </source>
</evidence>
<feature type="region of interest" description="Disordered" evidence="1">
    <location>
        <begin position="64"/>
        <end position="95"/>
    </location>
</feature>
<dbReference type="Proteomes" id="UP000683360">
    <property type="component" value="Unassembled WGS sequence"/>
</dbReference>
<proteinExistence type="predicted"/>